<gene>
    <name evidence="5" type="ORF">SAMN05216550_10388</name>
</gene>
<name>A0AAQ1GCP6_9BURK</name>
<accession>A0AAQ1GCP6</accession>
<feature type="transmembrane region" description="Helical" evidence="3">
    <location>
        <begin position="202"/>
        <end position="223"/>
    </location>
</feature>
<keyword evidence="3" id="KW-0472">Membrane</keyword>
<comment type="caution">
    <text evidence="5">The sequence shown here is derived from an EMBL/GenBank/DDBJ whole genome shotgun (WGS) entry which is preliminary data.</text>
</comment>
<dbReference type="InterPro" id="IPR029787">
    <property type="entry name" value="Nucleotide_cyclase"/>
</dbReference>
<dbReference type="SUPFAM" id="SSF55073">
    <property type="entry name" value="Nucleotide cyclase"/>
    <property type="match status" value="1"/>
</dbReference>
<dbReference type="GO" id="GO:0052621">
    <property type="term" value="F:diguanylate cyclase activity"/>
    <property type="evidence" value="ECO:0007669"/>
    <property type="project" value="UniProtKB-EC"/>
</dbReference>
<evidence type="ECO:0000256" key="3">
    <source>
        <dbReference type="SAM" id="Phobius"/>
    </source>
</evidence>
<feature type="domain" description="GGDEF" evidence="4">
    <location>
        <begin position="331"/>
        <end position="473"/>
    </location>
</feature>
<feature type="transmembrane region" description="Helical" evidence="3">
    <location>
        <begin position="76"/>
        <end position="95"/>
    </location>
</feature>
<feature type="transmembrane region" description="Helical" evidence="3">
    <location>
        <begin position="230"/>
        <end position="249"/>
    </location>
</feature>
<feature type="transmembrane region" description="Helical" evidence="3">
    <location>
        <begin position="41"/>
        <end position="64"/>
    </location>
</feature>
<feature type="transmembrane region" description="Helical" evidence="3">
    <location>
        <begin position="115"/>
        <end position="136"/>
    </location>
</feature>
<keyword evidence="3" id="KW-0812">Transmembrane</keyword>
<dbReference type="Pfam" id="PF00990">
    <property type="entry name" value="GGDEF"/>
    <property type="match status" value="1"/>
</dbReference>
<dbReference type="EMBL" id="FNZM01000003">
    <property type="protein sequence ID" value="SEJ18677.1"/>
    <property type="molecule type" value="Genomic_DNA"/>
</dbReference>
<dbReference type="InterPro" id="IPR000160">
    <property type="entry name" value="GGDEF_dom"/>
</dbReference>
<keyword evidence="3" id="KW-1133">Transmembrane helix</keyword>
<dbReference type="Gene3D" id="3.30.70.270">
    <property type="match status" value="1"/>
</dbReference>
<dbReference type="InterPro" id="IPR033424">
    <property type="entry name" value="MASE4"/>
</dbReference>
<dbReference type="CDD" id="cd01949">
    <property type="entry name" value="GGDEF"/>
    <property type="match status" value="1"/>
</dbReference>
<dbReference type="GO" id="GO:0043709">
    <property type="term" value="P:cell adhesion involved in single-species biofilm formation"/>
    <property type="evidence" value="ECO:0007669"/>
    <property type="project" value="TreeGrafter"/>
</dbReference>
<dbReference type="GO" id="GO:0005886">
    <property type="term" value="C:plasma membrane"/>
    <property type="evidence" value="ECO:0007669"/>
    <property type="project" value="TreeGrafter"/>
</dbReference>
<feature type="transmembrane region" description="Helical" evidence="3">
    <location>
        <begin position="157"/>
        <end position="176"/>
    </location>
</feature>
<dbReference type="Pfam" id="PF17158">
    <property type="entry name" value="MASE4"/>
    <property type="match status" value="1"/>
</dbReference>
<dbReference type="GO" id="GO:1902201">
    <property type="term" value="P:negative regulation of bacterial-type flagellum-dependent cell motility"/>
    <property type="evidence" value="ECO:0007669"/>
    <property type="project" value="TreeGrafter"/>
</dbReference>
<dbReference type="FunFam" id="3.30.70.270:FF:000001">
    <property type="entry name" value="Diguanylate cyclase domain protein"/>
    <property type="match status" value="1"/>
</dbReference>
<reference evidence="5 6" key="1">
    <citation type="submission" date="2016-10" db="EMBL/GenBank/DDBJ databases">
        <authorList>
            <person name="Varghese N."/>
            <person name="Submissions S."/>
        </authorList>
    </citation>
    <scope>NUCLEOTIDE SEQUENCE [LARGE SCALE GENOMIC DNA]</scope>
    <source>
        <strain evidence="5 6">LMG 22274</strain>
    </source>
</reference>
<evidence type="ECO:0000313" key="6">
    <source>
        <dbReference type="Proteomes" id="UP000183529"/>
    </source>
</evidence>
<evidence type="ECO:0000313" key="5">
    <source>
        <dbReference type="EMBL" id="SEJ18677.1"/>
    </source>
</evidence>
<evidence type="ECO:0000259" key="4">
    <source>
        <dbReference type="PROSITE" id="PS50887"/>
    </source>
</evidence>
<dbReference type="Proteomes" id="UP000183529">
    <property type="component" value="Unassembled WGS sequence"/>
</dbReference>
<sequence>MDGLLIGPATRRQAIAAALCALAILLALALAAPRARDALPPVAPFMPMCALTVFTTSGIAAFLLGGRFAATRLPMLGALGGAYAFTAIAVALQLLMFPGVFTRSGLLGAGPHSAAWMWVFWHAGFPVFVIVAASVRNRANAVTSSMATASTFGGARGWLLVAGPAVLAALLGVLVIQVDFAQPWPVAHVAAPAGLSVQGNPLAAHAVGIVIGVLNLAAIAVVLLKGRLRLVLDLWIVVALLASFVDVALNTLSVERFTLGWYVARVFSMFAPGVLVCVLVWEVTALYRRLAQEHASLVHSSAHDALTRIYNRSFFDEQFRREVEQAARADRPLSLVMIDVDHFKQYNDAYGHLHGDACLGAVAGALASTLRRPGEFVARYGGEEFALVLPDTPADEAGTIAERARAAVARLAIAAPSPDGHVTVSAGCATRSPLPVTVDDTPNAGALALIEAADAALYAAKRAGRNRIARADASLA</sequence>
<dbReference type="EC" id="2.7.7.65" evidence="1"/>
<dbReference type="SMART" id="SM00267">
    <property type="entry name" value="GGDEF"/>
    <property type="match status" value="1"/>
</dbReference>
<evidence type="ECO:0000256" key="2">
    <source>
        <dbReference type="ARBA" id="ARBA00034247"/>
    </source>
</evidence>
<feature type="transmembrane region" description="Helical" evidence="3">
    <location>
        <begin position="261"/>
        <end position="281"/>
    </location>
</feature>
<organism evidence="5 6">
    <name type="scientific">Paraburkholderia tropica</name>
    <dbReference type="NCBI Taxonomy" id="92647"/>
    <lineage>
        <taxon>Bacteria</taxon>
        <taxon>Pseudomonadati</taxon>
        <taxon>Pseudomonadota</taxon>
        <taxon>Betaproteobacteria</taxon>
        <taxon>Burkholderiales</taxon>
        <taxon>Burkholderiaceae</taxon>
        <taxon>Paraburkholderia</taxon>
    </lineage>
</organism>
<dbReference type="InterPro" id="IPR043128">
    <property type="entry name" value="Rev_trsase/Diguanyl_cyclase"/>
</dbReference>
<dbReference type="AlphaFoldDB" id="A0AAQ1GCP6"/>
<dbReference type="NCBIfam" id="TIGR00254">
    <property type="entry name" value="GGDEF"/>
    <property type="match status" value="1"/>
</dbReference>
<evidence type="ECO:0000256" key="1">
    <source>
        <dbReference type="ARBA" id="ARBA00012528"/>
    </source>
</evidence>
<comment type="catalytic activity">
    <reaction evidence="2">
        <text>2 GTP = 3',3'-c-di-GMP + 2 diphosphate</text>
        <dbReference type="Rhea" id="RHEA:24898"/>
        <dbReference type="ChEBI" id="CHEBI:33019"/>
        <dbReference type="ChEBI" id="CHEBI:37565"/>
        <dbReference type="ChEBI" id="CHEBI:58805"/>
        <dbReference type="EC" id="2.7.7.65"/>
    </reaction>
</comment>
<dbReference type="PANTHER" id="PTHR45138">
    <property type="entry name" value="REGULATORY COMPONENTS OF SENSORY TRANSDUCTION SYSTEM"/>
    <property type="match status" value="1"/>
</dbReference>
<dbReference type="RefSeq" id="WP_074981859.1">
    <property type="nucleotide sequence ID" value="NZ_CADFGN010000001.1"/>
</dbReference>
<dbReference type="PROSITE" id="PS50887">
    <property type="entry name" value="GGDEF"/>
    <property type="match status" value="1"/>
</dbReference>
<dbReference type="PANTHER" id="PTHR45138:SF9">
    <property type="entry name" value="DIGUANYLATE CYCLASE DGCM-RELATED"/>
    <property type="match status" value="1"/>
</dbReference>
<proteinExistence type="predicted"/>
<protein>
    <recommendedName>
        <fullName evidence="1">diguanylate cyclase</fullName>
        <ecNumber evidence="1">2.7.7.65</ecNumber>
    </recommendedName>
</protein>
<dbReference type="InterPro" id="IPR050469">
    <property type="entry name" value="Diguanylate_Cyclase"/>
</dbReference>